<dbReference type="SUPFAM" id="SSF53850">
    <property type="entry name" value="Periplasmic binding protein-like II"/>
    <property type="match status" value="1"/>
</dbReference>
<dbReference type="AlphaFoldDB" id="A0A650CSS3"/>
<dbReference type="Proteomes" id="UP000423396">
    <property type="component" value="Chromosome"/>
</dbReference>
<gene>
    <name evidence="1" type="ORF">D1868_06785</name>
</gene>
<evidence type="ECO:0000313" key="2">
    <source>
        <dbReference type="Proteomes" id="UP000423396"/>
    </source>
</evidence>
<dbReference type="Pfam" id="PF13531">
    <property type="entry name" value="SBP_bac_11"/>
    <property type="match status" value="1"/>
</dbReference>
<dbReference type="OrthoDB" id="41324at2157"/>
<dbReference type="Gene3D" id="3.40.190.10">
    <property type="entry name" value="Periplasmic binding protein-like II"/>
    <property type="match status" value="2"/>
</dbReference>
<dbReference type="EMBL" id="CP045483">
    <property type="protein sequence ID" value="QGR20527.1"/>
    <property type="molecule type" value="Genomic_DNA"/>
</dbReference>
<dbReference type="KEGG" id="sazo:D1868_06785"/>
<reference evidence="1 2" key="1">
    <citation type="submission" date="2019-10" db="EMBL/GenBank/DDBJ databases">
        <title>Genome Sequences from Six Type Strain Members of the Archaeal Family Sulfolobaceae: Acidianus ambivalens, Acidianus infernus, Metallosphaera prunae, Stygiolobus azoricus, Sulfolobus metallicus, and Sulfurisphaera ohwakuensis.</title>
        <authorList>
            <person name="Counts J.A."/>
            <person name="Kelly R.M."/>
        </authorList>
    </citation>
    <scope>NUCLEOTIDE SEQUENCE [LARGE SCALE GENOMIC DNA]</scope>
    <source>
        <strain evidence="1 2">FC6</strain>
    </source>
</reference>
<sequence>MDVTLQGFDEIYDFWGNIEGLKIFMAGNQWFVVPDLLDFLNSNGISAFIETLPPGIVKEHSKGTPIKVGNLVIDYKPEIVSLPPLMIKELDVIKTFEYVSNSLAIVYNKKQVDDWCSLKELKIAIPNPITEGIGQLFKEIYEETCGSYEELLRRNVYLTKIHHREIPKMLMNNEIDAGVVWVTEALYWKFKFSVPSPNKEGKLAFGLMKVHSEMAEKAFSLLRSEKVKEIYTKYGFRWIA</sequence>
<protein>
    <submittedName>
        <fullName evidence="1">ABC transporter substrate-binding protein</fullName>
    </submittedName>
</protein>
<organism evidence="1 2">
    <name type="scientific">Stygiolobus azoricus</name>
    <dbReference type="NCBI Taxonomy" id="41675"/>
    <lineage>
        <taxon>Archaea</taxon>
        <taxon>Thermoproteota</taxon>
        <taxon>Thermoprotei</taxon>
        <taxon>Sulfolobales</taxon>
        <taxon>Sulfolobaceae</taxon>
        <taxon>Stygiolobus</taxon>
    </lineage>
</organism>
<evidence type="ECO:0000313" key="1">
    <source>
        <dbReference type="EMBL" id="QGR20527.1"/>
    </source>
</evidence>
<keyword evidence="2" id="KW-1185">Reference proteome</keyword>
<accession>A0A650CSS3</accession>
<name>A0A650CSS3_9CREN</name>
<proteinExistence type="predicted"/>